<dbReference type="PANTHER" id="PTHR38011:SF11">
    <property type="entry name" value="2,5-DIAMINO-6-RIBOSYLAMINO-4(3H)-PYRIMIDINONE 5'-PHOSPHATE REDUCTASE"/>
    <property type="match status" value="1"/>
</dbReference>
<reference evidence="2 3" key="1">
    <citation type="submission" date="2020-08" db="EMBL/GenBank/DDBJ databases">
        <title>Sequencing the genomes of 1000 actinobacteria strains.</title>
        <authorList>
            <person name="Klenk H.-P."/>
        </authorList>
    </citation>
    <scope>NUCLEOTIDE SEQUENCE [LARGE SCALE GENOMIC DNA]</scope>
    <source>
        <strain evidence="2 3">DSM 44230</strain>
    </source>
</reference>
<sequence length="184" mass="20533">MRKLYLSIMTTLDGFAAGPDGKLDWIMVEDPEMAELMAEQLRGIDAMIFGHTAYRDLAGYWMDGPTEKPVDREHTRLMNSITKLVLSRGEPELHWQPARRIGADLAAEIAELKSAPGKDIAVFAGPETARALASFVDEYRLLVYPVLLGAGRPVFRPAPEALEFLDSREFSASGVVQLRYRPVR</sequence>
<dbReference type="SUPFAM" id="SSF53597">
    <property type="entry name" value="Dihydrofolate reductase-like"/>
    <property type="match status" value="1"/>
</dbReference>
<keyword evidence="3" id="KW-1185">Reference proteome</keyword>
<accession>A0A7W7FV96</accession>
<feature type="domain" description="Bacterial bifunctional deaminase-reductase C-terminal" evidence="1">
    <location>
        <begin position="3"/>
        <end position="168"/>
    </location>
</feature>
<dbReference type="Pfam" id="PF01872">
    <property type="entry name" value="RibD_C"/>
    <property type="match status" value="1"/>
</dbReference>
<dbReference type="InterPro" id="IPR024072">
    <property type="entry name" value="DHFR-like_dom_sf"/>
</dbReference>
<organism evidence="2 3">
    <name type="scientific">Crossiella cryophila</name>
    <dbReference type="NCBI Taxonomy" id="43355"/>
    <lineage>
        <taxon>Bacteria</taxon>
        <taxon>Bacillati</taxon>
        <taxon>Actinomycetota</taxon>
        <taxon>Actinomycetes</taxon>
        <taxon>Pseudonocardiales</taxon>
        <taxon>Pseudonocardiaceae</taxon>
        <taxon>Crossiella</taxon>
    </lineage>
</organism>
<evidence type="ECO:0000259" key="1">
    <source>
        <dbReference type="Pfam" id="PF01872"/>
    </source>
</evidence>
<dbReference type="Gene3D" id="3.40.430.10">
    <property type="entry name" value="Dihydrofolate Reductase, subunit A"/>
    <property type="match status" value="1"/>
</dbReference>
<dbReference type="EMBL" id="JACHMH010000001">
    <property type="protein sequence ID" value="MBB4678278.1"/>
    <property type="molecule type" value="Genomic_DNA"/>
</dbReference>
<dbReference type="InterPro" id="IPR002734">
    <property type="entry name" value="RibDG_C"/>
</dbReference>
<dbReference type="GO" id="GO:0009231">
    <property type="term" value="P:riboflavin biosynthetic process"/>
    <property type="evidence" value="ECO:0007669"/>
    <property type="project" value="InterPro"/>
</dbReference>
<dbReference type="PANTHER" id="PTHR38011">
    <property type="entry name" value="DIHYDROFOLATE REDUCTASE FAMILY PROTEIN (AFU_ORTHOLOGUE AFUA_8G06820)"/>
    <property type="match status" value="1"/>
</dbReference>
<dbReference type="Proteomes" id="UP000533598">
    <property type="component" value="Unassembled WGS sequence"/>
</dbReference>
<evidence type="ECO:0000313" key="2">
    <source>
        <dbReference type="EMBL" id="MBB4678278.1"/>
    </source>
</evidence>
<dbReference type="RefSeq" id="WP_185004130.1">
    <property type="nucleotide sequence ID" value="NZ_BAAAUI010000004.1"/>
</dbReference>
<comment type="caution">
    <text evidence="2">The sequence shown here is derived from an EMBL/GenBank/DDBJ whole genome shotgun (WGS) entry which is preliminary data.</text>
</comment>
<dbReference type="InterPro" id="IPR050765">
    <property type="entry name" value="Riboflavin_Biosynth_HTPR"/>
</dbReference>
<gene>
    <name evidence="2" type="ORF">HNR67_004396</name>
</gene>
<dbReference type="GO" id="GO:0008703">
    <property type="term" value="F:5-amino-6-(5-phosphoribosylamino)uracil reductase activity"/>
    <property type="evidence" value="ECO:0007669"/>
    <property type="project" value="InterPro"/>
</dbReference>
<protein>
    <submittedName>
        <fullName evidence="2">Dihydrofolate reductase</fullName>
    </submittedName>
</protein>
<dbReference type="AlphaFoldDB" id="A0A7W7FV96"/>
<evidence type="ECO:0000313" key="3">
    <source>
        <dbReference type="Proteomes" id="UP000533598"/>
    </source>
</evidence>
<proteinExistence type="predicted"/>
<name>A0A7W7FV96_9PSEU</name>